<dbReference type="EMBL" id="JAAMPI010000512">
    <property type="protein sequence ID" value="KAF4630793.1"/>
    <property type="molecule type" value="Genomic_DNA"/>
</dbReference>
<reference evidence="5 6" key="1">
    <citation type="submission" date="2020-03" db="EMBL/GenBank/DDBJ databases">
        <title>Draft Genome Sequence of Cudoniella acicularis.</title>
        <authorList>
            <person name="Buettner E."/>
            <person name="Kellner H."/>
        </authorList>
    </citation>
    <scope>NUCLEOTIDE SEQUENCE [LARGE SCALE GENOMIC DNA]</scope>
    <source>
        <strain evidence="5 6">DSM 108380</strain>
    </source>
</reference>
<evidence type="ECO:0000313" key="5">
    <source>
        <dbReference type="EMBL" id="KAF4630793.1"/>
    </source>
</evidence>
<accession>A0A8H4W1M9</accession>
<dbReference type="InterPro" id="IPR052982">
    <property type="entry name" value="SRP1/TIP1-like"/>
</dbReference>
<dbReference type="InterPro" id="IPR018466">
    <property type="entry name" value="Kre9/Knh1-like_N"/>
</dbReference>
<keyword evidence="6" id="KW-1185">Reference proteome</keyword>
<evidence type="ECO:0000256" key="1">
    <source>
        <dbReference type="ARBA" id="ARBA00022729"/>
    </source>
</evidence>
<feature type="region of interest" description="Disordered" evidence="2">
    <location>
        <begin position="122"/>
        <end position="151"/>
    </location>
</feature>
<feature type="region of interest" description="Disordered" evidence="2">
    <location>
        <begin position="201"/>
        <end position="222"/>
    </location>
</feature>
<organism evidence="5 6">
    <name type="scientific">Cudoniella acicularis</name>
    <dbReference type="NCBI Taxonomy" id="354080"/>
    <lineage>
        <taxon>Eukaryota</taxon>
        <taxon>Fungi</taxon>
        <taxon>Dikarya</taxon>
        <taxon>Ascomycota</taxon>
        <taxon>Pezizomycotina</taxon>
        <taxon>Leotiomycetes</taxon>
        <taxon>Helotiales</taxon>
        <taxon>Tricladiaceae</taxon>
        <taxon>Cudoniella</taxon>
    </lineage>
</organism>
<comment type="caution">
    <text evidence="5">The sequence shown here is derived from an EMBL/GenBank/DDBJ whole genome shotgun (WGS) entry which is preliminary data.</text>
</comment>
<evidence type="ECO:0000256" key="3">
    <source>
        <dbReference type="SAM" id="SignalP"/>
    </source>
</evidence>
<keyword evidence="1 3" id="KW-0732">Signal</keyword>
<name>A0A8H4W1M9_9HELO</name>
<proteinExistence type="predicted"/>
<feature type="domain" description="Yeast cell wall synthesis Kre9/Knh1-like N-terminal" evidence="4">
    <location>
        <begin position="33"/>
        <end position="119"/>
    </location>
</feature>
<feature type="chain" id="PRO_5034554104" description="Yeast cell wall synthesis Kre9/Knh1-like N-terminal domain-containing protein" evidence="3">
    <location>
        <begin position="20"/>
        <end position="246"/>
    </location>
</feature>
<sequence>MQFTSTLFALTALASSVVAQTPGFDTIISIVQDQNVTAGSSLAIVWQPGSVLGTVSISLLQGADPKSLQLGPVIKANATNTDGKFTWSVPTNSLYATYGIQIALDSDPTTFQYSQPFHIVGGSSSSSSASGTATSTVTGSSTSSASPTSLNSTASASASSTITSSAIITSTPYSNVTTAVVTNTASAANTSLTLISTVGATKSSGSGSSPTTASSSSPTATKNAAAGNMATGGLAVIGGLLMAFAL</sequence>
<evidence type="ECO:0000259" key="4">
    <source>
        <dbReference type="Pfam" id="PF10342"/>
    </source>
</evidence>
<dbReference type="OrthoDB" id="2260257at2759"/>
<dbReference type="Pfam" id="PF10342">
    <property type="entry name" value="Kre9_KNH"/>
    <property type="match status" value="1"/>
</dbReference>
<feature type="signal peptide" evidence="3">
    <location>
        <begin position="1"/>
        <end position="19"/>
    </location>
</feature>
<protein>
    <recommendedName>
        <fullName evidence="4">Yeast cell wall synthesis Kre9/Knh1-like N-terminal domain-containing protein</fullName>
    </recommendedName>
</protein>
<gene>
    <name evidence="5" type="ORF">G7Y89_g7345</name>
</gene>
<dbReference type="Proteomes" id="UP000566819">
    <property type="component" value="Unassembled WGS sequence"/>
</dbReference>
<evidence type="ECO:0000313" key="6">
    <source>
        <dbReference type="Proteomes" id="UP000566819"/>
    </source>
</evidence>
<dbReference type="PANTHER" id="PTHR40633:SF1">
    <property type="entry name" value="GPI ANCHORED SERINE-THREONINE RICH PROTEIN (AFU_ORTHOLOGUE AFUA_1G03630)"/>
    <property type="match status" value="1"/>
</dbReference>
<evidence type="ECO:0000256" key="2">
    <source>
        <dbReference type="SAM" id="MobiDB-lite"/>
    </source>
</evidence>
<dbReference type="AlphaFoldDB" id="A0A8H4W1M9"/>
<dbReference type="PANTHER" id="PTHR40633">
    <property type="entry name" value="MATRIX PROTEIN, PUTATIVE (AFU_ORTHOLOGUE AFUA_8G05410)-RELATED"/>
    <property type="match status" value="1"/>
</dbReference>